<comment type="caution">
    <text evidence="2">The sequence shown here is derived from an EMBL/GenBank/DDBJ whole genome shotgun (WGS) entry which is preliminary data.</text>
</comment>
<feature type="compositionally biased region" description="Low complexity" evidence="1">
    <location>
        <begin position="20"/>
        <end position="31"/>
    </location>
</feature>
<feature type="region of interest" description="Disordered" evidence="1">
    <location>
        <begin position="111"/>
        <end position="131"/>
    </location>
</feature>
<evidence type="ECO:0000313" key="2">
    <source>
        <dbReference type="EMBL" id="KAG0721951.1"/>
    </source>
</evidence>
<dbReference type="AlphaFoldDB" id="A0A8J5CV81"/>
<sequence length="169" mass="19098">MWQYLADYGTPRTSSWTTEGSSPAGSSSSSAHDTKSLFAIRPLSPSRKFGDREMHRTLKSSLDPVSRNPLSWPTLLQPSNHYESSGNTPPLDNNLLRFFSRHAPGLLEQLYPTSGENKMTGRGTRPNRETNLKCRVGTGTSQQKNGKIKWWRWRLVWVRKETTIPGNVP</sequence>
<gene>
    <name evidence="2" type="ORF">GWK47_000624</name>
</gene>
<dbReference type="OrthoDB" id="6371339at2759"/>
<protein>
    <submittedName>
        <fullName evidence="2">Uncharacterized protein</fullName>
    </submittedName>
</protein>
<evidence type="ECO:0000313" key="3">
    <source>
        <dbReference type="Proteomes" id="UP000770661"/>
    </source>
</evidence>
<evidence type="ECO:0000256" key="1">
    <source>
        <dbReference type="SAM" id="MobiDB-lite"/>
    </source>
</evidence>
<reference evidence="2" key="1">
    <citation type="submission" date="2020-07" db="EMBL/GenBank/DDBJ databases">
        <title>The High-quality genome of the commercially important snow crab, Chionoecetes opilio.</title>
        <authorList>
            <person name="Jeong J.-H."/>
            <person name="Ryu S."/>
        </authorList>
    </citation>
    <scope>NUCLEOTIDE SEQUENCE</scope>
    <source>
        <strain evidence="2">MADBK_172401_WGS</strain>
        <tissue evidence="2">Digestive gland</tissue>
    </source>
</reference>
<keyword evidence="3" id="KW-1185">Reference proteome</keyword>
<organism evidence="2 3">
    <name type="scientific">Chionoecetes opilio</name>
    <name type="common">Atlantic snow crab</name>
    <name type="synonym">Cancer opilio</name>
    <dbReference type="NCBI Taxonomy" id="41210"/>
    <lineage>
        <taxon>Eukaryota</taxon>
        <taxon>Metazoa</taxon>
        <taxon>Ecdysozoa</taxon>
        <taxon>Arthropoda</taxon>
        <taxon>Crustacea</taxon>
        <taxon>Multicrustacea</taxon>
        <taxon>Malacostraca</taxon>
        <taxon>Eumalacostraca</taxon>
        <taxon>Eucarida</taxon>
        <taxon>Decapoda</taxon>
        <taxon>Pleocyemata</taxon>
        <taxon>Brachyura</taxon>
        <taxon>Eubrachyura</taxon>
        <taxon>Majoidea</taxon>
        <taxon>Majidae</taxon>
        <taxon>Chionoecetes</taxon>
    </lineage>
</organism>
<proteinExistence type="predicted"/>
<accession>A0A8J5CV81</accession>
<feature type="region of interest" description="Disordered" evidence="1">
    <location>
        <begin position="1"/>
        <end position="52"/>
    </location>
</feature>
<dbReference type="Proteomes" id="UP000770661">
    <property type="component" value="Unassembled WGS sequence"/>
</dbReference>
<dbReference type="EMBL" id="JACEEZ010010225">
    <property type="protein sequence ID" value="KAG0721951.1"/>
    <property type="molecule type" value="Genomic_DNA"/>
</dbReference>
<name>A0A8J5CV81_CHIOP</name>